<dbReference type="GO" id="GO:0003924">
    <property type="term" value="F:GTPase activity"/>
    <property type="evidence" value="ECO:0007669"/>
    <property type="project" value="InterPro"/>
</dbReference>
<dbReference type="CDD" id="cd01887">
    <property type="entry name" value="IF2_eIF5B"/>
    <property type="match status" value="1"/>
</dbReference>
<keyword evidence="2 7" id="KW-0396">Initiation factor</keyword>
<dbReference type="AlphaFoldDB" id="A0A098E702"/>
<evidence type="ECO:0000256" key="1">
    <source>
        <dbReference type="ARBA" id="ARBA00007733"/>
    </source>
</evidence>
<dbReference type="InterPro" id="IPR000795">
    <property type="entry name" value="T_Tr_GTP-bd_dom"/>
</dbReference>
<keyword evidence="5" id="KW-0342">GTP-binding</keyword>
<dbReference type="PANTHER" id="PTHR43381:SF4">
    <property type="entry name" value="EUKARYOTIC TRANSLATION INITIATION FACTOR 5B"/>
    <property type="match status" value="1"/>
</dbReference>
<dbReference type="Pfam" id="PF11987">
    <property type="entry name" value="IF-2"/>
    <property type="match status" value="1"/>
</dbReference>
<protein>
    <submittedName>
        <fullName evidence="7">Putative translation initiation factor IF-2</fullName>
    </submittedName>
</protein>
<accession>A0A098E702</accession>
<dbReference type="EMBL" id="CCXY01000040">
    <property type="protein sequence ID" value="CEG11251.1"/>
    <property type="molecule type" value="Genomic_DNA"/>
</dbReference>
<dbReference type="InterPro" id="IPR023115">
    <property type="entry name" value="TIF_IF2_dom3"/>
</dbReference>
<keyword evidence="4" id="KW-0648">Protein biosynthesis</keyword>
<dbReference type="NCBIfam" id="NF003078">
    <property type="entry name" value="PRK04004.1"/>
    <property type="match status" value="1"/>
</dbReference>
<dbReference type="InterPro" id="IPR029459">
    <property type="entry name" value="EFTU-type"/>
</dbReference>
<evidence type="ECO:0000256" key="5">
    <source>
        <dbReference type="ARBA" id="ARBA00023134"/>
    </source>
</evidence>
<dbReference type="SUPFAM" id="SSF50447">
    <property type="entry name" value="Translation proteins"/>
    <property type="match status" value="1"/>
</dbReference>
<evidence type="ECO:0000313" key="7">
    <source>
        <dbReference type="EMBL" id="CEG11251.1"/>
    </source>
</evidence>
<dbReference type="PROSITE" id="PS51722">
    <property type="entry name" value="G_TR_2"/>
    <property type="match status" value="1"/>
</dbReference>
<comment type="similarity">
    <text evidence="1">Belongs to the TRAFAC class translation factor GTPase superfamily. Classic translation factor GTPase family. IF-2 subfamily.</text>
</comment>
<name>A0A098E702_9ZZZZ</name>
<dbReference type="GO" id="GO:0003743">
    <property type="term" value="F:translation initiation factor activity"/>
    <property type="evidence" value="ECO:0007669"/>
    <property type="project" value="UniProtKB-KW"/>
</dbReference>
<dbReference type="Gene3D" id="3.40.50.10050">
    <property type="entry name" value="Translation initiation factor IF- 2, domain 3"/>
    <property type="match status" value="1"/>
</dbReference>
<dbReference type="SUPFAM" id="SSF52156">
    <property type="entry name" value="Initiation factor IF2/eIF5b, domain 3"/>
    <property type="match status" value="1"/>
</dbReference>
<feature type="domain" description="Tr-type G" evidence="6">
    <location>
        <begin position="5"/>
        <end position="226"/>
    </location>
</feature>
<dbReference type="Pfam" id="PF14578">
    <property type="entry name" value="GTP_EFTU_D4"/>
    <property type="match status" value="1"/>
</dbReference>
<dbReference type="NCBIfam" id="TIGR00231">
    <property type="entry name" value="small_GTP"/>
    <property type="match status" value="1"/>
</dbReference>
<sequence>MAVIIRNPIVVVVGHVDHGKTTLLDAIRRSRLIVTKKEAGGITQHIGATNINLEHISNLCGDNPAYQNFIKNLKVRGLLFIDTPGHEAFMALRKRGSSIADLAIVVIDINKGVEPQTKESIKILKEFKVPFVISANKVDAITGWDINEKFDNQQPDTSGQFYTKFYDIIGQLNSMGINADIFTNFKKPDDYKESFAVVPIAAIADYEIKDLLMVLMGIANKFLINKLETDSDTLGEGMILEARDVTGIGKTIDVIMYNGKISKGDTIVIGGMEPIITKVKNLLLSPESEEMRLAKKFNATDEAIAACGIKIYAENLKDAEGGMPIYVCNALTIEETKEKAKTETGEISTSQNGVIIRTDTLGAVEAFAYLLDKEGIPINNARAGRVTKEDVIMALAIAETDKKSGVIFVFNASVADDVENLICEKKVKIFKGNVIYKIIEEYKEWSRNIKKEVPNIAKIQVLSKYIFRANNPAVVGVRILNGEIKTGMRLINMEGELVGSIIGIEAKKGEKVPSAKTGEEVPVSIDKGEIGKNIDKDGILYSFLTFEETSGMASLLDGEDITVLEEIKRIKRETVTKKTTLSK</sequence>
<dbReference type="InterPro" id="IPR027417">
    <property type="entry name" value="P-loop_NTPase"/>
</dbReference>
<dbReference type="InterPro" id="IPR036925">
    <property type="entry name" value="TIF_IF2_dom3_sf"/>
</dbReference>
<evidence type="ECO:0000259" key="6">
    <source>
        <dbReference type="PROSITE" id="PS51722"/>
    </source>
</evidence>
<evidence type="ECO:0000256" key="4">
    <source>
        <dbReference type="ARBA" id="ARBA00022917"/>
    </source>
</evidence>
<dbReference type="GO" id="GO:0005737">
    <property type="term" value="C:cytoplasm"/>
    <property type="evidence" value="ECO:0007669"/>
    <property type="project" value="TreeGrafter"/>
</dbReference>
<dbReference type="Gene3D" id="2.40.30.10">
    <property type="entry name" value="Translation factors"/>
    <property type="match status" value="2"/>
</dbReference>
<dbReference type="PRINTS" id="PR00315">
    <property type="entry name" value="ELONGATNFCT"/>
</dbReference>
<dbReference type="PANTHER" id="PTHR43381">
    <property type="entry name" value="TRANSLATION INITIATION FACTOR IF-2-RELATED"/>
    <property type="match status" value="1"/>
</dbReference>
<reference evidence="7" key="1">
    <citation type="submission" date="2014-09" db="EMBL/GenBank/DDBJ databases">
        <authorList>
            <person name="Probst J Alexander"/>
        </authorList>
    </citation>
    <scope>NUCLEOTIDE SEQUENCE</scope>
</reference>
<dbReference type="Gene3D" id="3.40.50.300">
    <property type="entry name" value="P-loop containing nucleotide triphosphate hydrolases"/>
    <property type="match status" value="1"/>
</dbReference>
<keyword evidence="3" id="KW-0547">Nucleotide-binding</keyword>
<evidence type="ECO:0000256" key="3">
    <source>
        <dbReference type="ARBA" id="ARBA00022741"/>
    </source>
</evidence>
<organism evidence="7">
    <name type="scientific">groundwater metagenome</name>
    <dbReference type="NCBI Taxonomy" id="717931"/>
    <lineage>
        <taxon>unclassified sequences</taxon>
        <taxon>metagenomes</taxon>
        <taxon>ecological metagenomes</taxon>
    </lineage>
</organism>
<gene>
    <name evidence="7" type="primary">infB</name>
    <name evidence="7" type="ORF">MSIBF_A1340006</name>
</gene>
<proteinExistence type="inferred from homology"/>
<dbReference type="InterPro" id="IPR005225">
    <property type="entry name" value="Small_GTP-bd"/>
</dbReference>
<dbReference type="GO" id="GO:0005525">
    <property type="term" value="F:GTP binding"/>
    <property type="evidence" value="ECO:0007669"/>
    <property type="project" value="UniProtKB-KW"/>
</dbReference>
<dbReference type="SUPFAM" id="SSF52540">
    <property type="entry name" value="P-loop containing nucleoside triphosphate hydrolases"/>
    <property type="match status" value="1"/>
</dbReference>
<dbReference type="InterPro" id="IPR009000">
    <property type="entry name" value="Transl_B-barrel_sf"/>
</dbReference>
<dbReference type="InterPro" id="IPR015760">
    <property type="entry name" value="TIF_IF2"/>
</dbReference>
<evidence type="ECO:0000256" key="2">
    <source>
        <dbReference type="ARBA" id="ARBA00022540"/>
    </source>
</evidence>
<dbReference type="Pfam" id="PF00009">
    <property type="entry name" value="GTP_EFTU"/>
    <property type="match status" value="1"/>
</dbReference>